<evidence type="ECO:0000313" key="2">
    <source>
        <dbReference type="EMBL" id="OQD77090.1"/>
    </source>
</evidence>
<comment type="caution">
    <text evidence="2">The sequence shown here is derived from an EMBL/GenBank/DDBJ whole genome shotgun (WGS) entry which is preliminary data.</text>
</comment>
<dbReference type="EMBL" id="MDYL01000003">
    <property type="protein sequence ID" value="OQD77090.1"/>
    <property type="molecule type" value="Genomic_DNA"/>
</dbReference>
<protein>
    <recommendedName>
        <fullName evidence="1">F-box domain-containing protein</fullName>
    </recommendedName>
</protein>
<gene>
    <name evidence="2" type="ORF">PENDEC_c003G04310</name>
</gene>
<dbReference type="InterPro" id="IPR001810">
    <property type="entry name" value="F-box_dom"/>
</dbReference>
<dbReference type="OrthoDB" id="5359231at2759"/>
<dbReference type="PROSITE" id="PS50181">
    <property type="entry name" value="FBOX"/>
    <property type="match status" value="1"/>
</dbReference>
<name>A0A1V6PJ75_PENDC</name>
<dbReference type="SUPFAM" id="SSF81383">
    <property type="entry name" value="F-box domain"/>
    <property type="match status" value="1"/>
</dbReference>
<dbReference type="OMA" id="FYAVSNQ"/>
<dbReference type="AlphaFoldDB" id="A0A1V6PJ75"/>
<keyword evidence="3" id="KW-1185">Reference proteome</keyword>
<evidence type="ECO:0000259" key="1">
    <source>
        <dbReference type="PROSITE" id="PS50181"/>
    </source>
</evidence>
<accession>A0A1V6PJ75</accession>
<organism evidence="2 3">
    <name type="scientific">Penicillium decumbens</name>
    <dbReference type="NCBI Taxonomy" id="69771"/>
    <lineage>
        <taxon>Eukaryota</taxon>
        <taxon>Fungi</taxon>
        <taxon>Dikarya</taxon>
        <taxon>Ascomycota</taxon>
        <taxon>Pezizomycotina</taxon>
        <taxon>Eurotiomycetes</taxon>
        <taxon>Eurotiomycetidae</taxon>
        <taxon>Eurotiales</taxon>
        <taxon>Aspergillaceae</taxon>
        <taxon>Penicillium</taxon>
    </lineage>
</organism>
<feature type="domain" description="F-box" evidence="1">
    <location>
        <begin position="20"/>
        <end position="66"/>
    </location>
</feature>
<dbReference type="Proteomes" id="UP000191522">
    <property type="component" value="Unassembled WGS sequence"/>
</dbReference>
<proteinExistence type="predicted"/>
<reference evidence="3" key="1">
    <citation type="journal article" date="2017" name="Nat. Microbiol.">
        <title>Global analysis of biosynthetic gene clusters reveals vast potential of secondary metabolite production in Penicillium species.</title>
        <authorList>
            <person name="Nielsen J.C."/>
            <person name="Grijseels S."/>
            <person name="Prigent S."/>
            <person name="Ji B."/>
            <person name="Dainat J."/>
            <person name="Nielsen K.F."/>
            <person name="Frisvad J.C."/>
            <person name="Workman M."/>
            <person name="Nielsen J."/>
        </authorList>
    </citation>
    <scope>NUCLEOTIDE SEQUENCE [LARGE SCALE GENOMIC DNA]</scope>
    <source>
        <strain evidence="3">IBT 11843</strain>
    </source>
</reference>
<dbReference type="STRING" id="69771.A0A1V6PJ75"/>
<dbReference type="InterPro" id="IPR036047">
    <property type="entry name" value="F-box-like_dom_sf"/>
</dbReference>
<evidence type="ECO:0000313" key="3">
    <source>
        <dbReference type="Proteomes" id="UP000191522"/>
    </source>
</evidence>
<sequence length="624" mass="71720">MLIVNLFHLSSHLPQAMPALRSLDSLPFDVFYQIATSLDDRDFINLSRTNRTMHELTKSDLIAHKIVENALLHSKEGQSALRAQAGYRKAVGHRFDIHEAIATAAPYAVSVLAYGADFLYHQGFLCYRVGHEIRLLDVHGAGRQERVLNLRDVIPRLDSGPTGQYVAERVTLLHYSDGIVSLRVERVGAQDDTVLAIDMDRRRDQTRRRRLLLQKAVPRDSPIFVRHSRSYIWYGTFTAVYGSDGVWLVHGVDFATLEEIQFPLDRVVDGDLGQTLCFEMYQEYLYAVSTQAASDSDERFSSFYHWFCQAPRERGRKWNGRLWRREHREGPINEMWTDLSIRTDETTGRPVILECRREWLGGKSENHRTNYIEPLPMPEEAETWVGDDPNGLTENNQSYNRRPEKRLRRNYHAEYEPTDDTTKRLEFIAVRTKHRNYHLASATFVDLVNDPAPQADGVRSRDRLRLRTVSRKRKSPVDEDTTEGLGKMLFRPIQVDSHQVEGSEERFVSRGVHMWPADNAPSELHHLLCPDSCVSSVYSVSDERSIIYSISSTGLPPDHQALILISFDPAIRFPNLTSLRTLKTPITSEKIFPVELPRPQSPSASLVQETTPLYQAIRRGYWLR</sequence>